<dbReference type="Proteomes" id="UP001367508">
    <property type="component" value="Unassembled WGS sequence"/>
</dbReference>
<proteinExistence type="predicted"/>
<name>A0AAN9K111_CANGL</name>
<organism evidence="1 2">
    <name type="scientific">Canavalia gladiata</name>
    <name type="common">Sword bean</name>
    <name type="synonym">Dolichos gladiatus</name>
    <dbReference type="NCBI Taxonomy" id="3824"/>
    <lineage>
        <taxon>Eukaryota</taxon>
        <taxon>Viridiplantae</taxon>
        <taxon>Streptophyta</taxon>
        <taxon>Embryophyta</taxon>
        <taxon>Tracheophyta</taxon>
        <taxon>Spermatophyta</taxon>
        <taxon>Magnoliopsida</taxon>
        <taxon>eudicotyledons</taxon>
        <taxon>Gunneridae</taxon>
        <taxon>Pentapetalae</taxon>
        <taxon>rosids</taxon>
        <taxon>fabids</taxon>
        <taxon>Fabales</taxon>
        <taxon>Fabaceae</taxon>
        <taxon>Papilionoideae</taxon>
        <taxon>50 kb inversion clade</taxon>
        <taxon>NPAAA clade</taxon>
        <taxon>indigoferoid/millettioid clade</taxon>
        <taxon>Phaseoleae</taxon>
        <taxon>Canavalia</taxon>
    </lineage>
</organism>
<gene>
    <name evidence="1" type="ORF">VNO77_41663</name>
</gene>
<protein>
    <submittedName>
        <fullName evidence="1">Uncharacterized protein</fullName>
    </submittedName>
</protein>
<sequence length="364" mass="41056">MKLTNKNATYLAVLRKDNKFHTIATSTKFWNRRIERAPKHKVKKLLQRRKKIPGKGGSRKYSRTKTTTMVERKQCGRREITTMVEQRQCGRREMTSVELSLGVRISDFLSCSVCGLDFGGEFLLQLLAILWNCKASGRFASLLNPASLRVPSLAPPTFVLKIDISNSVTLGYGLSSLLNEVTSPFCTPRKYSQGKSLRPCCLSSQSSLSSWQLFERLVDKLIWRLADRELISMVGHSSGRSVTIRSLGSLQLFRAATDCYWEVIGCLHCEASLLVFRKVHSYESDTILGPKQKSREIKSSVLGDKILSDPIPLDYRATLDYRVISSKPLLHLWLAYKMNNHKLAIASCFHDLSSPQPILSQQGP</sequence>
<dbReference type="EMBL" id="JAYMYQ010000010">
    <property type="protein sequence ID" value="KAK7308069.1"/>
    <property type="molecule type" value="Genomic_DNA"/>
</dbReference>
<dbReference type="AlphaFoldDB" id="A0AAN9K111"/>
<evidence type="ECO:0000313" key="2">
    <source>
        <dbReference type="Proteomes" id="UP001367508"/>
    </source>
</evidence>
<evidence type="ECO:0000313" key="1">
    <source>
        <dbReference type="EMBL" id="KAK7308069.1"/>
    </source>
</evidence>
<reference evidence="1 2" key="1">
    <citation type="submission" date="2024-01" db="EMBL/GenBank/DDBJ databases">
        <title>The genomes of 5 underutilized Papilionoideae crops provide insights into root nodulation and disease resistanc.</title>
        <authorList>
            <person name="Jiang F."/>
        </authorList>
    </citation>
    <scope>NUCLEOTIDE SEQUENCE [LARGE SCALE GENOMIC DNA]</scope>
    <source>
        <strain evidence="1">LVBAO_FW01</strain>
        <tissue evidence="1">Leaves</tissue>
    </source>
</reference>
<comment type="caution">
    <text evidence="1">The sequence shown here is derived from an EMBL/GenBank/DDBJ whole genome shotgun (WGS) entry which is preliminary data.</text>
</comment>
<accession>A0AAN9K111</accession>
<keyword evidence="2" id="KW-1185">Reference proteome</keyword>